<keyword evidence="8" id="KW-1185">Reference proteome</keyword>
<evidence type="ECO:0000259" key="5">
    <source>
        <dbReference type="PROSITE" id="PS50004"/>
    </source>
</evidence>
<reference evidence="6" key="2">
    <citation type="submission" date="2019-06" db="EMBL/GenBank/DDBJ databases">
        <title>Genomics analysis of Aphanomyces spp. identifies a new class of oomycete effector associated with host adaptation.</title>
        <authorList>
            <person name="Gaulin E."/>
        </authorList>
    </citation>
    <scope>NUCLEOTIDE SEQUENCE</scope>
    <source>
        <strain evidence="6">CBS 578.67</strain>
    </source>
</reference>
<dbReference type="SUPFAM" id="SSF49562">
    <property type="entry name" value="C2 domain (Calcium/lipid-binding domain, CaLB)"/>
    <property type="match status" value="1"/>
</dbReference>
<dbReference type="Proteomes" id="UP000332933">
    <property type="component" value="Unassembled WGS sequence"/>
</dbReference>
<keyword evidence="1" id="KW-0433">Leucine-rich repeat</keyword>
<dbReference type="Gene3D" id="3.80.10.10">
    <property type="entry name" value="Ribonuclease Inhibitor"/>
    <property type="match status" value="1"/>
</dbReference>
<dbReference type="EMBL" id="CAADRA010000060">
    <property type="protein sequence ID" value="VFT78157.1"/>
    <property type="molecule type" value="Genomic_DNA"/>
</dbReference>
<dbReference type="AlphaFoldDB" id="A0A485K961"/>
<keyword evidence="2" id="KW-0677">Repeat</keyword>
<feature type="region of interest" description="Disordered" evidence="4">
    <location>
        <begin position="1115"/>
        <end position="1141"/>
    </location>
</feature>
<keyword evidence="3" id="KW-0175">Coiled coil</keyword>
<evidence type="ECO:0000256" key="4">
    <source>
        <dbReference type="SAM" id="MobiDB-lite"/>
    </source>
</evidence>
<dbReference type="PANTHER" id="PTHR45973:SF35">
    <property type="entry name" value="LEUCINE-RICH REPEAT-CONTAINING PROTEIN 43"/>
    <property type="match status" value="1"/>
</dbReference>
<dbReference type="CDD" id="cd00030">
    <property type="entry name" value="C2"/>
    <property type="match status" value="1"/>
</dbReference>
<dbReference type="InterPro" id="IPR035892">
    <property type="entry name" value="C2_domain_sf"/>
</dbReference>
<dbReference type="InterPro" id="IPR003591">
    <property type="entry name" value="Leu-rich_rpt_typical-subtyp"/>
</dbReference>
<dbReference type="Pfam" id="PF14580">
    <property type="entry name" value="LRR_9"/>
    <property type="match status" value="1"/>
</dbReference>
<accession>A0A485K961</accession>
<reference evidence="7 8" key="1">
    <citation type="submission" date="2019-03" db="EMBL/GenBank/DDBJ databases">
        <authorList>
            <person name="Gaulin E."/>
            <person name="Dumas B."/>
        </authorList>
    </citation>
    <scope>NUCLEOTIDE SEQUENCE [LARGE SCALE GENOMIC DNA]</scope>
    <source>
        <strain evidence="7">CBS 568.67</strain>
    </source>
</reference>
<evidence type="ECO:0000256" key="3">
    <source>
        <dbReference type="SAM" id="Coils"/>
    </source>
</evidence>
<dbReference type="PROSITE" id="PS51450">
    <property type="entry name" value="LRR"/>
    <property type="match status" value="2"/>
</dbReference>
<dbReference type="EMBL" id="VJMH01000060">
    <property type="protein sequence ID" value="KAF0719584.1"/>
    <property type="molecule type" value="Genomic_DNA"/>
</dbReference>
<feature type="region of interest" description="Disordered" evidence="4">
    <location>
        <begin position="23"/>
        <end position="59"/>
    </location>
</feature>
<evidence type="ECO:0000313" key="8">
    <source>
        <dbReference type="Proteomes" id="UP000332933"/>
    </source>
</evidence>
<dbReference type="SMART" id="SM00369">
    <property type="entry name" value="LRR_TYP"/>
    <property type="match status" value="3"/>
</dbReference>
<feature type="domain" description="C2" evidence="5">
    <location>
        <begin position="784"/>
        <end position="916"/>
    </location>
</feature>
<dbReference type="InterPro" id="IPR000008">
    <property type="entry name" value="C2_dom"/>
</dbReference>
<feature type="region of interest" description="Disordered" evidence="4">
    <location>
        <begin position="560"/>
        <end position="585"/>
    </location>
</feature>
<proteinExistence type="predicted"/>
<dbReference type="InterPro" id="IPR032675">
    <property type="entry name" value="LRR_dom_sf"/>
</dbReference>
<dbReference type="SMART" id="SM00239">
    <property type="entry name" value="C2"/>
    <property type="match status" value="1"/>
</dbReference>
<dbReference type="InterPro" id="IPR050576">
    <property type="entry name" value="Cilia_flagella_integrity"/>
</dbReference>
<dbReference type="Pfam" id="PF00168">
    <property type="entry name" value="C2"/>
    <property type="match status" value="1"/>
</dbReference>
<name>A0A485K961_9STRA</name>
<evidence type="ECO:0000256" key="2">
    <source>
        <dbReference type="ARBA" id="ARBA00022737"/>
    </source>
</evidence>
<dbReference type="PROSITE" id="PS50004">
    <property type="entry name" value="C2"/>
    <property type="match status" value="1"/>
</dbReference>
<dbReference type="Gene3D" id="2.60.40.150">
    <property type="entry name" value="C2 domain"/>
    <property type="match status" value="1"/>
</dbReference>
<feature type="coiled-coil region" evidence="3">
    <location>
        <begin position="399"/>
        <end position="440"/>
    </location>
</feature>
<evidence type="ECO:0000313" key="7">
    <source>
        <dbReference type="EMBL" id="VFT78157.1"/>
    </source>
</evidence>
<dbReference type="SUPFAM" id="SSF52075">
    <property type="entry name" value="Outer arm dynein light chain 1"/>
    <property type="match status" value="1"/>
</dbReference>
<gene>
    <name evidence="7" type="primary">Aste57867_934</name>
    <name evidence="6" type="ORF">As57867_000933</name>
    <name evidence="7" type="ORF">ASTE57867_934</name>
</gene>
<protein>
    <submittedName>
        <fullName evidence="7">Aste57867_934 protein</fullName>
    </submittedName>
</protein>
<dbReference type="InterPro" id="IPR001611">
    <property type="entry name" value="Leu-rich_rpt"/>
</dbReference>
<evidence type="ECO:0000256" key="1">
    <source>
        <dbReference type="ARBA" id="ARBA00022614"/>
    </source>
</evidence>
<evidence type="ECO:0000313" key="6">
    <source>
        <dbReference type="EMBL" id="KAF0719584.1"/>
    </source>
</evidence>
<dbReference type="PANTHER" id="PTHR45973">
    <property type="entry name" value="PROTEIN PHOSPHATASE 1 REGULATORY SUBUNIT SDS22-RELATED"/>
    <property type="match status" value="1"/>
</dbReference>
<feature type="compositionally biased region" description="Basic and acidic residues" evidence="4">
    <location>
        <begin position="560"/>
        <end position="570"/>
    </location>
</feature>
<organism evidence="7 8">
    <name type="scientific">Aphanomyces stellatus</name>
    <dbReference type="NCBI Taxonomy" id="120398"/>
    <lineage>
        <taxon>Eukaryota</taxon>
        <taxon>Sar</taxon>
        <taxon>Stramenopiles</taxon>
        <taxon>Oomycota</taxon>
        <taxon>Saprolegniomycetes</taxon>
        <taxon>Saprolegniales</taxon>
        <taxon>Verrucalvaceae</taxon>
        <taxon>Aphanomyces</taxon>
    </lineage>
</organism>
<dbReference type="OrthoDB" id="419768at2759"/>
<sequence length="1141" mass="128798">MAEATGLDGTSIRQRQSLSLHIDDDAGATKARRVSFSKIPTMRATPPTSPIKASRSDDVEAAPSESALLKMIMQGRAADAIDVVEIGLSVSEQPKPAWRLKSLCTLSPLIYLVSLDVSGHGIYSMDGLEAFGRLVHLKMARNNLKAIKVPRLPHLETLDLSGNYITQIPKPIQALTHLQALDLSGNGLTVLKQVELLAPLLNLQSLHLTANPMAMLHSYREFVVFTLLALATLDEQPITVEMRERSRRRFTGPLSDDEQRRAADKLLQQEQSECVQPRRSTHTTTMDGRRLEAKQDVLEAENLRLKSELHVKSQLLENKSKEWSSATHQLLQMQQELAMIHIDKNHPGSPLHLRYTALQNHMNLHLGTPTEAPSGGEAIPDDTDDEQPAKDALRLVHKVSMLQQTQATLRTESHELEKELVAIRNEIAILDNDINVLKQSLLGDQHASVGNETGGPATYYYDDGQARLDELQTQIAFADVETQELERRLVLKTKDMLAADLRYPEPGTLTSPSEKRFSVFDKEISALSYKLERMTTQKAEWVDELHKLQSSKQLPVLRLKENPRSPRESIRQSFRQAGETNAAPPPETKYFRLLVTEKLDKLQQIQLRRLDLVDTLMTREASYQAIHDHLARIDAELFELQLHPIGTAESLVAPTDEQAANSPTAFALSTPQTILEQLKTHVLDHVTHALGVHGDERSPPRSPARSSFRIKLQENDTTSPPRHNAAATPDSLLYQSQFELVPGVQLTSPNYALLSRSSGLTLDANTRLMLACKKLQQARDTFHVDRVTNMDMDPQTQRLLSRLEVTVMAAVNLPRTRRLYSSCDPYAVLHLEQQHGESGAWERVSELSTARSTTKPNTLFPVWDEDFAFKPIETMSTRLCLTLLDDKKSTNRHDVLGEVKVELRTLWDQKRTVLWYNLTPSPVRDRPQPAVRLRLRFLYNRVDRLRRIVDRLVADYVGERHQLPPYLYNTSDEPPCSPPTEEVDPIAPSTNKPNPPAPLQLDIYLEKQDAAQIHPLSPVREPTTMDTYKEIFLARRRYRKVKGKRIAGCFDSDSPYHPKHVAEATKAKKPPSVNTKLFKQPTWVPRDTTQAIPERYFGLTTDKSERLKQMFGKLETNGRRNGGHQAGTFPCRKPCRKTTVS</sequence>